<keyword evidence="4" id="KW-0808">Transferase</keyword>
<evidence type="ECO:0000256" key="8">
    <source>
        <dbReference type="ARBA" id="ARBA00022833"/>
    </source>
</evidence>
<keyword evidence="5" id="KW-0479">Metal-binding</keyword>
<dbReference type="OrthoDB" id="6105938at2759"/>
<dbReference type="Proteomes" id="UP000228380">
    <property type="component" value="Chromosome 13"/>
</dbReference>
<evidence type="ECO:0000256" key="7">
    <source>
        <dbReference type="ARBA" id="ARBA00022786"/>
    </source>
</evidence>
<dbReference type="CDD" id="cd14482">
    <property type="entry name" value="SPX_BAH1-like"/>
    <property type="match status" value="1"/>
</dbReference>
<dbReference type="GO" id="GO:0016567">
    <property type="term" value="P:protein ubiquitination"/>
    <property type="evidence" value="ECO:0007669"/>
    <property type="project" value="UniProtKB-UniPathway"/>
</dbReference>
<dbReference type="InterPro" id="IPR004331">
    <property type="entry name" value="SPX_dom"/>
</dbReference>
<dbReference type="UniPathway" id="UPA00143"/>
<comment type="catalytic activity">
    <reaction evidence="1">
        <text>S-ubiquitinyl-[E2 ubiquitin-conjugating enzyme]-L-cysteine + [acceptor protein]-L-lysine = [E2 ubiquitin-conjugating enzyme]-L-cysteine + N(6)-ubiquitinyl-[acceptor protein]-L-lysine.</text>
        <dbReference type="EC" id="2.3.2.27"/>
    </reaction>
</comment>
<keyword evidence="6 9" id="KW-0863">Zinc-finger</keyword>
<dbReference type="InterPro" id="IPR001841">
    <property type="entry name" value="Znf_RING"/>
</dbReference>
<reference evidence="13 14" key="2">
    <citation type="submission" date="2023-09" db="UniProtKB">
        <authorList>
            <consortium name="RefSeq"/>
        </authorList>
    </citation>
    <scope>IDENTIFICATION</scope>
    <source>
        <tissue evidence="13 14">Young leaves</tissue>
    </source>
</reference>
<evidence type="ECO:0000256" key="1">
    <source>
        <dbReference type="ARBA" id="ARBA00000900"/>
    </source>
</evidence>
<dbReference type="Gene3D" id="3.30.40.10">
    <property type="entry name" value="Zinc/RING finger domain, C3HC4 (zinc finger)"/>
    <property type="match status" value="1"/>
</dbReference>
<dbReference type="AlphaFoldDB" id="A0A8B7C1T5"/>
<sequence>MKFCKRYEEYMQGRREKELPVVGLKKLKKILKRCRRDFQSQNQHGEEEGGSPHGGNRCPDRCPVCDGTFFPSLLKEMSAVVGCFNERAQKLLELHLASGFGKYLMCFGSKSQRNHGALIQEGKDLVTYAIINSIAMRKILKKYDKVHYSKQGQAFRSQAQSMHIEILQSPWLCELMAFYVNLRQSKVNSKAFVGLFEDCSLTFDDDKPMLACGLFDSTKVDIDLTCSICLDTVFDPVSLACGHIFCFMCCCSAGSVSIVDGLKAVDPKAKCPLCRQAGVYAGAVHLDELNILLSRSCPDYWEERLQSERVERVRRTKEHWQSQCQAFLGV</sequence>
<evidence type="ECO:0000313" key="12">
    <source>
        <dbReference type="Proteomes" id="UP000228380"/>
    </source>
</evidence>
<dbReference type="InterPro" id="IPR033326">
    <property type="entry name" value="BAH1"/>
</dbReference>
<reference evidence="12" key="1">
    <citation type="journal article" date="2019" name="Nat. Commun.">
        <title>Genome-wide association mapping of date palm fruit traits.</title>
        <authorList>
            <person name="Hazzouri K.M."/>
            <person name="Gros-Balthazard M."/>
            <person name="Flowers J.M."/>
            <person name="Copetti D."/>
            <person name="Lemansour A."/>
            <person name="Lebrun M."/>
            <person name="Masmoudi K."/>
            <person name="Ferrand S."/>
            <person name="Dhar M.I."/>
            <person name="Fresquez Z.A."/>
            <person name="Rosas U."/>
            <person name="Zhang J."/>
            <person name="Talag J."/>
            <person name="Lee S."/>
            <person name="Kudrna D."/>
            <person name="Powell R.F."/>
            <person name="Leitch I.J."/>
            <person name="Krueger R.R."/>
            <person name="Wing R.A."/>
            <person name="Amiri K.M.A."/>
            <person name="Purugganan M.D."/>
        </authorList>
    </citation>
    <scope>NUCLEOTIDE SEQUENCE [LARGE SCALE GENOMIC DNA]</scope>
    <source>
        <strain evidence="12">cv. Khalas</strain>
    </source>
</reference>
<dbReference type="RefSeq" id="XP_026660523.1">
    <property type="nucleotide sequence ID" value="XM_026804722.2"/>
</dbReference>
<dbReference type="SUPFAM" id="SSF57850">
    <property type="entry name" value="RING/U-box"/>
    <property type="match status" value="1"/>
</dbReference>
<keyword evidence="7" id="KW-0833">Ubl conjugation pathway</keyword>
<evidence type="ECO:0000256" key="3">
    <source>
        <dbReference type="ARBA" id="ARBA00012483"/>
    </source>
</evidence>
<dbReference type="PANTHER" id="PTHR46764">
    <property type="entry name" value="E3 UBIQUITIN-PROTEIN LIGASE BAH1"/>
    <property type="match status" value="1"/>
</dbReference>
<dbReference type="InterPro" id="IPR018957">
    <property type="entry name" value="Znf_C3HC4_RING-type"/>
</dbReference>
<dbReference type="GO" id="GO:0061630">
    <property type="term" value="F:ubiquitin protein ligase activity"/>
    <property type="evidence" value="ECO:0007669"/>
    <property type="project" value="UniProtKB-EC"/>
</dbReference>
<evidence type="ECO:0000259" key="10">
    <source>
        <dbReference type="PROSITE" id="PS50089"/>
    </source>
</evidence>
<evidence type="ECO:0000256" key="9">
    <source>
        <dbReference type="PROSITE-ProRule" id="PRU00175"/>
    </source>
</evidence>
<organism evidence="14">
    <name type="scientific">Phoenix dactylifera</name>
    <name type="common">Date palm</name>
    <dbReference type="NCBI Taxonomy" id="42345"/>
    <lineage>
        <taxon>Eukaryota</taxon>
        <taxon>Viridiplantae</taxon>
        <taxon>Streptophyta</taxon>
        <taxon>Embryophyta</taxon>
        <taxon>Tracheophyta</taxon>
        <taxon>Spermatophyta</taxon>
        <taxon>Magnoliopsida</taxon>
        <taxon>Liliopsida</taxon>
        <taxon>Arecaceae</taxon>
        <taxon>Coryphoideae</taxon>
        <taxon>Phoeniceae</taxon>
        <taxon>Phoenix</taxon>
    </lineage>
</organism>
<gene>
    <name evidence="13 14 15" type="primary">LOC103707247</name>
</gene>
<proteinExistence type="predicted"/>
<dbReference type="RefSeq" id="XP_008789881.1">
    <property type="nucleotide sequence ID" value="XM_008791659.4"/>
</dbReference>
<name>A0A8B7C1T5_PHODC</name>
<evidence type="ECO:0000256" key="2">
    <source>
        <dbReference type="ARBA" id="ARBA00004906"/>
    </source>
</evidence>
<evidence type="ECO:0000313" key="15">
    <source>
        <dbReference type="RefSeq" id="XP_026660523.1"/>
    </source>
</evidence>
<keyword evidence="12" id="KW-1185">Reference proteome</keyword>
<evidence type="ECO:0000313" key="13">
    <source>
        <dbReference type="RefSeq" id="XP_008789880.1"/>
    </source>
</evidence>
<protein>
    <recommendedName>
        <fullName evidence="3">RING-type E3 ubiquitin transferase</fullName>
        <ecNumber evidence="3">2.3.2.27</ecNumber>
    </recommendedName>
</protein>
<accession>A0A8B7C1T5</accession>
<dbReference type="InterPro" id="IPR013083">
    <property type="entry name" value="Znf_RING/FYVE/PHD"/>
</dbReference>
<dbReference type="KEGG" id="pda:103707247"/>
<dbReference type="SMART" id="SM00184">
    <property type="entry name" value="RING"/>
    <property type="match status" value="1"/>
</dbReference>
<dbReference type="PROSITE" id="PS50089">
    <property type="entry name" value="ZF_RING_2"/>
    <property type="match status" value="1"/>
</dbReference>
<dbReference type="GO" id="GO:0008270">
    <property type="term" value="F:zinc ion binding"/>
    <property type="evidence" value="ECO:0007669"/>
    <property type="project" value="UniProtKB-KW"/>
</dbReference>
<evidence type="ECO:0000256" key="4">
    <source>
        <dbReference type="ARBA" id="ARBA00022679"/>
    </source>
</evidence>
<evidence type="ECO:0000259" key="11">
    <source>
        <dbReference type="PROSITE" id="PS51382"/>
    </source>
</evidence>
<evidence type="ECO:0000256" key="5">
    <source>
        <dbReference type="ARBA" id="ARBA00022723"/>
    </source>
</evidence>
<feature type="domain" description="SPX" evidence="11">
    <location>
        <begin position="1"/>
        <end position="157"/>
    </location>
</feature>
<keyword evidence="8" id="KW-0862">Zinc</keyword>
<dbReference type="PANTHER" id="PTHR46764:SF1">
    <property type="entry name" value="E3 UBIQUITIN-PROTEIN LIGASE NLA"/>
    <property type="match status" value="1"/>
</dbReference>
<comment type="pathway">
    <text evidence="2">Protein modification; protein ubiquitination.</text>
</comment>
<dbReference type="CDD" id="cd23127">
    <property type="entry name" value="RING-HC_BAH1-like"/>
    <property type="match status" value="1"/>
</dbReference>
<evidence type="ECO:0000256" key="6">
    <source>
        <dbReference type="ARBA" id="ARBA00022771"/>
    </source>
</evidence>
<evidence type="ECO:0000313" key="14">
    <source>
        <dbReference type="RefSeq" id="XP_008789881.1"/>
    </source>
</evidence>
<dbReference type="EC" id="2.3.2.27" evidence="3"/>
<feature type="domain" description="RING-type" evidence="10">
    <location>
        <begin position="226"/>
        <end position="275"/>
    </location>
</feature>
<dbReference type="Pfam" id="PF00097">
    <property type="entry name" value="zf-C3HC4"/>
    <property type="match status" value="1"/>
</dbReference>
<dbReference type="PROSITE" id="PS51382">
    <property type="entry name" value="SPX"/>
    <property type="match status" value="1"/>
</dbReference>
<dbReference type="GeneID" id="103707247"/>
<dbReference type="RefSeq" id="XP_008789880.1">
    <property type="nucleotide sequence ID" value="XM_008791658.3"/>
</dbReference>